<feature type="transmembrane region" description="Helical" evidence="7">
    <location>
        <begin position="283"/>
        <end position="306"/>
    </location>
</feature>
<feature type="transmembrane region" description="Helical" evidence="7">
    <location>
        <begin position="372"/>
        <end position="395"/>
    </location>
</feature>
<evidence type="ECO:0000256" key="1">
    <source>
        <dbReference type="ARBA" id="ARBA00004651"/>
    </source>
</evidence>
<dbReference type="PANTHER" id="PTHR23501">
    <property type="entry name" value="MAJOR FACILITATOR SUPERFAMILY"/>
    <property type="match status" value="1"/>
</dbReference>
<dbReference type="EMBL" id="SHKO01000003">
    <property type="protein sequence ID" value="RZT93050.1"/>
    <property type="molecule type" value="Genomic_DNA"/>
</dbReference>
<dbReference type="InterPro" id="IPR004638">
    <property type="entry name" value="EmrB-like"/>
</dbReference>
<dbReference type="NCBIfam" id="TIGR00711">
    <property type="entry name" value="efflux_EmrB"/>
    <property type="match status" value="1"/>
</dbReference>
<name>A0A4Q7VBQ1_9BURK</name>
<dbReference type="InterPro" id="IPR036259">
    <property type="entry name" value="MFS_trans_sf"/>
</dbReference>
<dbReference type="AlphaFoldDB" id="A0A4Q7VBQ1"/>
<feature type="transmembrane region" description="Helical" evidence="7">
    <location>
        <begin position="25"/>
        <end position="49"/>
    </location>
</feature>
<feature type="transmembrane region" description="Helical" evidence="7">
    <location>
        <begin position="216"/>
        <end position="237"/>
    </location>
</feature>
<keyword evidence="3" id="KW-1003">Cell membrane</keyword>
<evidence type="ECO:0000256" key="2">
    <source>
        <dbReference type="ARBA" id="ARBA00022448"/>
    </source>
</evidence>
<dbReference type="Pfam" id="PF07690">
    <property type="entry name" value="MFS_1"/>
    <property type="match status" value="1"/>
</dbReference>
<dbReference type="Gene3D" id="1.20.1720.10">
    <property type="entry name" value="Multidrug resistance protein D"/>
    <property type="match status" value="1"/>
</dbReference>
<evidence type="ECO:0000313" key="10">
    <source>
        <dbReference type="Proteomes" id="UP000293398"/>
    </source>
</evidence>
<feature type="transmembrane region" description="Helical" evidence="7">
    <location>
        <begin position="154"/>
        <end position="177"/>
    </location>
</feature>
<comment type="subcellular location">
    <subcellularLocation>
        <location evidence="1">Cell membrane</location>
        <topology evidence="1">Multi-pass membrane protein</topology>
    </subcellularLocation>
</comment>
<keyword evidence="6 7" id="KW-0472">Membrane</keyword>
<keyword evidence="5 7" id="KW-1133">Transmembrane helix</keyword>
<feature type="transmembrane region" description="Helical" evidence="7">
    <location>
        <begin position="243"/>
        <end position="262"/>
    </location>
</feature>
<feature type="transmembrane region" description="Helical" evidence="7">
    <location>
        <begin position="493"/>
        <end position="516"/>
    </location>
</feature>
<dbReference type="PANTHER" id="PTHR23501:SF191">
    <property type="entry name" value="VACUOLAR BASIC AMINO ACID TRANSPORTER 4"/>
    <property type="match status" value="1"/>
</dbReference>
<feature type="transmembrane region" description="Helical" evidence="7">
    <location>
        <begin position="183"/>
        <end position="204"/>
    </location>
</feature>
<evidence type="ECO:0000256" key="3">
    <source>
        <dbReference type="ARBA" id="ARBA00022475"/>
    </source>
</evidence>
<evidence type="ECO:0000256" key="7">
    <source>
        <dbReference type="SAM" id="Phobius"/>
    </source>
</evidence>
<evidence type="ECO:0000256" key="6">
    <source>
        <dbReference type="ARBA" id="ARBA00023136"/>
    </source>
</evidence>
<dbReference type="CDD" id="cd17502">
    <property type="entry name" value="MFS_Azr1_MDR_like"/>
    <property type="match status" value="1"/>
</dbReference>
<dbReference type="SUPFAM" id="SSF103473">
    <property type="entry name" value="MFS general substrate transporter"/>
    <property type="match status" value="1"/>
</dbReference>
<dbReference type="Proteomes" id="UP000293398">
    <property type="component" value="Unassembled WGS sequence"/>
</dbReference>
<feature type="transmembrane region" description="Helical" evidence="7">
    <location>
        <begin position="92"/>
        <end position="111"/>
    </location>
</feature>
<protein>
    <submittedName>
        <fullName evidence="9">EmrB/QacA subfamily drug resistance transporter</fullName>
    </submittedName>
</protein>
<dbReference type="OrthoDB" id="9807274at2"/>
<organism evidence="9 10">
    <name type="scientific">Advenella incenata</name>
    <dbReference type="NCBI Taxonomy" id="267800"/>
    <lineage>
        <taxon>Bacteria</taxon>
        <taxon>Pseudomonadati</taxon>
        <taxon>Pseudomonadota</taxon>
        <taxon>Betaproteobacteria</taxon>
        <taxon>Burkholderiales</taxon>
        <taxon>Alcaligenaceae</taxon>
    </lineage>
</organism>
<dbReference type="InterPro" id="IPR020846">
    <property type="entry name" value="MFS_dom"/>
</dbReference>
<feature type="transmembrane region" description="Helical" evidence="7">
    <location>
        <begin position="318"/>
        <end position="340"/>
    </location>
</feature>
<dbReference type="InterPro" id="IPR011701">
    <property type="entry name" value="MFS"/>
</dbReference>
<keyword evidence="4 7" id="KW-0812">Transmembrane</keyword>
<dbReference type="GO" id="GO:0005886">
    <property type="term" value="C:plasma membrane"/>
    <property type="evidence" value="ECO:0007669"/>
    <property type="project" value="UniProtKB-SubCell"/>
</dbReference>
<dbReference type="Gene3D" id="1.20.1250.20">
    <property type="entry name" value="MFS general substrate transporter like domains"/>
    <property type="match status" value="1"/>
</dbReference>
<feature type="transmembrane region" description="Helical" evidence="7">
    <location>
        <begin position="416"/>
        <end position="436"/>
    </location>
</feature>
<feature type="transmembrane region" description="Helical" evidence="7">
    <location>
        <begin position="347"/>
        <end position="366"/>
    </location>
</feature>
<evidence type="ECO:0000256" key="5">
    <source>
        <dbReference type="ARBA" id="ARBA00022989"/>
    </source>
</evidence>
<feature type="domain" description="Major facilitator superfamily (MFS) profile" evidence="8">
    <location>
        <begin position="27"/>
        <end position="523"/>
    </location>
</feature>
<dbReference type="FunFam" id="1.20.1720.10:FF:000004">
    <property type="entry name" value="EmrB/QacA family drug resistance transporter"/>
    <property type="match status" value="1"/>
</dbReference>
<evidence type="ECO:0000259" key="8">
    <source>
        <dbReference type="PROSITE" id="PS50850"/>
    </source>
</evidence>
<proteinExistence type="predicted"/>
<feature type="transmembrane region" description="Helical" evidence="7">
    <location>
        <begin position="61"/>
        <end position="80"/>
    </location>
</feature>
<evidence type="ECO:0000313" key="9">
    <source>
        <dbReference type="EMBL" id="RZT93050.1"/>
    </source>
</evidence>
<sequence>MVTRTIEVNEEKSASGRLLPFRQSLMAVLGICFVGMLVGLDQTIVGTALPTIVAELNGFELYAWVGTSYLLASVITVPICGRLSDYYGRKPFVVASVIIFTIASMLCGMAGSMTQLVLARALQGIGGGMLVGTAFACVPDLFPDAKVRLRWQILLSSSFGIASAVGPSLGGFLTEYYGWRSVFYVNLPVGLISLFFIWQYLPLIRYKREQTIRLDWQGAVLIALFLGCLQLAVELFATHGVSWQVGLFSVVSVAAFIVLIRWERRCAFPLLPLEVFRDRSLGTMFTLSLLTGFVMFGMLFYIPLLLQGGFGYSPNDAGMLVTPLVVCITVGSILSGRIVIRLARPNWILYIGFVLTAIAVGGVVFYDRGMPQLVFLLYMTLGGVGLGFIMPNLTIFSQELSGRNNLGIVTALVQSIRMIGGMLGTAIIGTMVNYYYVAGIQADAKKIDSPELVLALSDPQLLVRTDSQAGLITEMASLGQNALPWLQVARDHMVGAIESGLIVVFAVNVIALLWLYRLPLIRFASVGNTMAEPAVPPRRRRRLRGKDKG</sequence>
<keyword evidence="10" id="KW-1185">Reference proteome</keyword>
<reference evidence="9 10" key="1">
    <citation type="submission" date="2019-02" db="EMBL/GenBank/DDBJ databases">
        <title>Genomic Encyclopedia of Type Strains, Phase IV (KMG-IV): sequencing the most valuable type-strain genomes for metagenomic binning, comparative biology and taxonomic classification.</title>
        <authorList>
            <person name="Goeker M."/>
        </authorList>
    </citation>
    <scope>NUCLEOTIDE SEQUENCE [LARGE SCALE GENOMIC DNA]</scope>
    <source>
        <strain evidence="9 10">DSM 23814</strain>
    </source>
</reference>
<evidence type="ECO:0000256" key="4">
    <source>
        <dbReference type="ARBA" id="ARBA00022692"/>
    </source>
</evidence>
<comment type="caution">
    <text evidence="9">The sequence shown here is derived from an EMBL/GenBank/DDBJ whole genome shotgun (WGS) entry which is preliminary data.</text>
</comment>
<keyword evidence="2" id="KW-0813">Transport</keyword>
<accession>A0A4Q7VBQ1</accession>
<dbReference type="GO" id="GO:0022857">
    <property type="term" value="F:transmembrane transporter activity"/>
    <property type="evidence" value="ECO:0007669"/>
    <property type="project" value="InterPro"/>
</dbReference>
<feature type="transmembrane region" description="Helical" evidence="7">
    <location>
        <begin position="117"/>
        <end position="142"/>
    </location>
</feature>
<dbReference type="RefSeq" id="WP_130304827.1">
    <property type="nucleotide sequence ID" value="NZ_SHKO01000003.1"/>
</dbReference>
<gene>
    <name evidence="9" type="ORF">EV681_3818</name>
</gene>
<dbReference type="PROSITE" id="PS50850">
    <property type="entry name" value="MFS"/>
    <property type="match status" value="1"/>
</dbReference>